<evidence type="ECO:0000313" key="5">
    <source>
        <dbReference type="EMBL" id="MRN54628.1"/>
    </source>
</evidence>
<evidence type="ECO:0000313" key="6">
    <source>
        <dbReference type="Proteomes" id="UP000463051"/>
    </source>
</evidence>
<dbReference type="InterPro" id="IPR045981">
    <property type="entry name" value="DUF5937"/>
</dbReference>
<dbReference type="InterPro" id="IPR036390">
    <property type="entry name" value="WH_DNA-bd_sf"/>
</dbReference>
<dbReference type="InterPro" id="IPR001845">
    <property type="entry name" value="HTH_ArsR_DNA-bd_dom"/>
</dbReference>
<dbReference type="InterPro" id="IPR011991">
    <property type="entry name" value="ArsR-like_HTH"/>
</dbReference>
<keyword evidence="1" id="KW-0805">Transcription regulation</keyword>
<evidence type="ECO:0000256" key="3">
    <source>
        <dbReference type="ARBA" id="ARBA00023163"/>
    </source>
</evidence>
<proteinExistence type="predicted"/>
<reference evidence="5 6" key="1">
    <citation type="submission" date="2019-11" db="EMBL/GenBank/DDBJ databases">
        <title>Paenibacillus monticola sp. nov., a novel PGPR strain isolated from mountain sample in China.</title>
        <authorList>
            <person name="Zhao Q."/>
            <person name="Li H.-P."/>
            <person name="Zhang J.-L."/>
        </authorList>
    </citation>
    <scope>NUCLEOTIDE SEQUENCE [LARGE SCALE GENOMIC DNA]</scope>
    <source>
        <strain evidence="5 6">LC-T2</strain>
    </source>
</reference>
<dbReference type="CDD" id="cd00090">
    <property type="entry name" value="HTH_ARSR"/>
    <property type="match status" value="1"/>
</dbReference>
<dbReference type="RefSeq" id="WP_154119891.1">
    <property type="nucleotide sequence ID" value="NZ_WJXB01000005.1"/>
</dbReference>
<name>A0A7X2H714_9BACL</name>
<dbReference type="PANTHER" id="PTHR33154">
    <property type="entry name" value="TRANSCRIPTIONAL REGULATOR, ARSR FAMILY"/>
    <property type="match status" value="1"/>
</dbReference>
<dbReference type="EMBL" id="WJXB01000005">
    <property type="protein sequence ID" value="MRN54628.1"/>
    <property type="molecule type" value="Genomic_DNA"/>
</dbReference>
<sequence>MSSLPTLNRKIKTIVSPFHELLCSLHVLDQPEHHPKRLQWALGLKAQMPLPLQEAIHSVGKLSDSWTALIDLPDHAGTPVSCVDGIIELSQLPDAELVLLLLNNKVSLSTIIYKMHGTEGLLPKEEMDADVQYLLANVNTVRKLLISTLETYERDYFRQEWHYIEPWMNLAAAEFQETATRTPEKAINTLHPRLHAENGTVTAQKAVTYYYPYERLQHVYVFPSTFIFPHLLIGSSEDTLYLPLAVDIPGLSYSDGPPADLLRQLKALGDDTRLRILKLLWKGPYCTKQLAPILGISEAAVSKQLKQLSEAGFARSERKGNYLFYSGCKDAFDALIVLQRQFLEQ</sequence>
<keyword evidence="2" id="KW-0238">DNA-binding</keyword>
<dbReference type="SUPFAM" id="SSF46785">
    <property type="entry name" value="Winged helix' DNA-binding domain"/>
    <property type="match status" value="1"/>
</dbReference>
<dbReference type="InterPro" id="IPR036388">
    <property type="entry name" value="WH-like_DNA-bd_sf"/>
</dbReference>
<evidence type="ECO:0000256" key="1">
    <source>
        <dbReference type="ARBA" id="ARBA00023015"/>
    </source>
</evidence>
<dbReference type="Pfam" id="PF19361">
    <property type="entry name" value="DUF5937"/>
    <property type="match status" value="1"/>
</dbReference>
<protein>
    <submittedName>
        <fullName evidence="5">Metalloregulator ArsR/SmtB family transcription factor</fullName>
    </submittedName>
</protein>
<gene>
    <name evidence="5" type="ORF">GJB61_16710</name>
</gene>
<dbReference type="GO" id="GO:0003700">
    <property type="term" value="F:DNA-binding transcription factor activity"/>
    <property type="evidence" value="ECO:0007669"/>
    <property type="project" value="InterPro"/>
</dbReference>
<dbReference type="PRINTS" id="PR00778">
    <property type="entry name" value="HTHARSR"/>
</dbReference>
<keyword evidence="6" id="KW-1185">Reference proteome</keyword>
<dbReference type="NCBIfam" id="NF033788">
    <property type="entry name" value="HTH_metalloreg"/>
    <property type="match status" value="1"/>
</dbReference>
<accession>A0A7X2H714</accession>
<dbReference type="Proteomes" id="UP000463051">
    <property type="component" value="Unassembled WGS sequence"/>
</dbReference>
<keyword evidence="3" id="KW-0804">Transcription</keyword>
<feature type="domain" description="HTH arsR-type" evidence="4">
    <location>
        <begin position="253"/>
        <end position="345"/>
    </location>
</feature>
<dbReference type="PROSITE" id="PS50987">
    <property type="entry name" value="HTH_ARSR_2"/>
    <property type="match status" value="1"/>
</dbReference>
<dbReference type="AlphaFoldDB" id="A0A7X2H714"/>
<organism evidence="5 6">
    <name type="scientific">Paenibacillus monticola</name>
    <dbReference type="NCBI Taxonomy" id="2666075"/>
    <lineage>
        <taxon>Bacteria</taxon>
        <taxon>Bacillati</taxon>
        <taxon>Bacillota</taxon>
        <taxon>Bacilli</taxon>
        <taxon>Bacillales</taxon>
        <taxon>Paenibacillaceae</taxon>
        <taxon>Paenibacillus</taxon>
    </lineage>
</organism>
<evidence type="ECO:0000256" key="2">
    <source>
        <dbReference type="ARBA" id="ARBA00023125"/>
    </source>
</evidence>
<dbReference type="GO" id="GO:0003677">
    <property type="term" value="F:DNA binding"/>
    <property type="evidence" value="ECO:0007669"/>
    <property type="project" value="UniProtKB-KW"/>
</dbReference>
<dbReference type="Gene3D" id="1.10.10.10">
    <property type="entry name" value="Winged helix-like DNA-binding domain superfamily/Winged helix DNA-binding domain"/>
    <property type="match status" value="1"/>
</dbReference>
<dbReference type="InterPro" id="IPR051081">
    <property type="entry name" value="HTH_MetalResp_TranReg"/>
</dbReference>
<evidence type="ECO:0000259" key="4">
    <source>
        <dbReference type="PROSITE" id="PS50987"/>
    </source>
</evidence>
<dbReference type="SMART" id="SM00418">
    <property type="entry name" value="HTH_ARSR"/>
    <property type="match status" value="1"/>
</dbReference>
<dbReference type="PANTHER" id="PTHR33154:SF33">
    <property type="entry name" value="TRANSCRIPTIONAL REPRESSOR SDPR"/>
    <property type="match status" value="1"/>
</dbReference>
<dbReference type="Pfam" id="PF01022">
    <property type="entry name" value="HTH_5"/>
    <property type="match status" value="1"/>
</dbReference>
<comment type="caution">
    <text evidence="5">The sequence shown here is derived from an EMBL/GenBank/DDBJ whole genome shotgun (WGS) entry which is preliminary data.</text>
</comment>